<comment type="caution">
    <text evidence="4">The sequence shown here is derived from an EMBL/GenBank/DDBJ whole genome shotgun (WGS) entry which is preliminary data.</text>
</comment>
<name>A0A512HHV2_9HYPH</name>
<evidence type="ECO:0000313" key="5">
    <source>
        <dbReference type="Proteomes" id="UP000321717"/>
    </source>
</evidence>
<organism evidence="4 5">
    <name type="scientific">Ciceribacter naphthalenivorans</name>
    <dbReference type="NCBI Taxonomy" id="1118451"/>
    <lineage>
        <taxon>Bacteria</taxon>
        <taxon>Pseudomonadati</taxon>
        <taxon>Pseudomonadota</taxon>
        <taxon>Alphaproteobacteria</taxon>
        <taxon>Hyphomicrobiales</taxon>
        <taxon>Rhizobiaceae</taxon>
        <taxon>Ciceribacter</taxon>
    </lineage>
</organism>
<proteinExistence type="predicted"/>
<protein>
    <submittedName>
        <fullName evidence="4">Patatin</fullName>
    </submittedName>
</protein>
<evidence type="ECO:0000256" key="2">
    <source>
        <dbReference type="PROSITE-ProRule" id="PRU01161"/>
    </source>
</evidence>
<reference evidence="4 5" key="1">
    <citation type="submission" date="2019-07" db="EMBL/GenBank/DDBJ databases">
        <title>Whole genome shotgun sequence of Rhizobium naphthalenivorans NBRC 107585.</title>
        <authorList>
            <person name="Hosoyama A."/>
            <person name="Uohara A."/>
            <person name="Ohji S."/>
            <person name="Ichikawa N."/>
        </authorList>
    </citation>
    <scope>NUCLEOTIDE SEQUENCE [LARGE SCALE GENOMIC DNA]</scope>
    <source>
        <strain evidence="4 5">NBRC 107585</strain>
    </source>
</reference>
<dbReference type="EMBL" id="BJZP01000007">
    <property type="protein sequence ID" value="GEO84970.1"/>
    <property type="molecule type" value="Genomic_DNA"/>
</dbReference>
<dbReference type="Proteomes" id="UP000321717">
    <property type="component" value="Unassembled WGS sequence"/>
</dbReference>
<dbReference type="InterPro" id="IPR002641">
    <property type="entry name" value="PNPLA_dom"/>
</dbReference>
<keyword evidence="2" id="KW-0442">Lipid degradation</keyword>
<feature type="active site" description="Nucleophile" evidence="2">
    <location>
        <position position="44"/>
    </location>
</feature>
<dbReference type="Pfam" id="PF01734">
    <property type="entry name" value="Patatin"/>
    <property type="match status" value="1"/>
</dbReference>
<evidence type="ECO:0000256" key="1">
    <source>
        <dbReference type="ARBA" id="ARBA00023098"/>
    </source>
</evidence>
<feature type="domain" description="PNPLA" evidence="3">
    <location>
        <begin position="10"/>
        <end position="215"/>
    </location>
</feature>
<evidence type="ECO:0000259" key="3">
    <source>
        <dbReference type="PROSITE" id="PS51635"/>
    </source>
</evidence>
<comment type="caution">
    <text evidence="2">Lacks conserved residue(s) required for the propagation of feature annotation.</text>
</comment>
<feature type="short sequence motif" description="DGA/G" evidence="2">
    <location>
        <begin position="202"/>
        <end position="204"/>
    </location>
</feature>
<dbReference type="GO" id="GO:0016042">
    <property type="term" value="P:lipid catabolic process"/>
    <property type="evidence" value="ECO:0007669"/>
    <property type="project" value="UniProtKB-UniRule"/>
</dbReference>
<dbReference type="RefSeq" id="WP_147179771.1">
    <property type="nucleotide sequence ID" value="NZ_BJZP01000007.1"/>
</dbReference>
<dbReference type="GO" id="GO:0016787">
    <property type="term" value="F:hydrolase activity"/>
    <property type="evidence" value="ECO:0007669"/>
    <property type="project" value="UniProtKB-UniRule"/>
</dbReference>
<dbReference type="AlphaFoldDB" id="A0A512HHV2"/>
<dbReference type="PROSITE" id="PS51635">
    <property type="entry name" value="PNPLA"/>
    <property type="match status" value="1"/>
</dbReference>
<dbReference type="InterPro" id="IPR016035">
    <property type="entry name" value="Acyl_Trfase/lysoPLipase"/>
</dbReference>
<dbReference type="OrthoDB" id="7401351at2"/>
<dbReference type="Gene3D" id="3.40.1090.10">
    <property type="entry name" value="Cytosolic phospholipase A2 catalytic domain"/>
    <property type="match status" value="1"/>
</dbReference>
<keyword evidence="5" id="KW-1185">Reference proteome</keyword>
<sequence length="307" mass="32934">MPETFSFNAIGFAGGGNRCYWQSGFFEALNARLPQSPSYYVTVSAGAYHCAMILAGVGSRVRSAAFSFAKRNVPDINWSALRQGRSPLVVGNLFREFLTQQFGEEELRAIKAAPPMLIQLSTPPRWMPGGLAALGSIAAYQIEKRLTDGAHSKAGRYLGLTPAWVSTHDLATPAELVDALMATSSVPPFMPIGRISGRAQLDGGLVDNPPTLKLTETETAGGKTLLLTTRHGRLPPASAGRTVVGPSEDITVNKFAISDEAGLRHAFETGLRDGEVFAGRLPFLLSSARQRPLNMASCAAQDGKRRF</sequence>
<evidence type="ECO:0000313" key="4">
    <source>
        <dbReference type="EMBL" id="GEO84970.1"/>
    </source>
</evidence>
<accession>A0A512HHV2</accession>
<keyword evidence="2" id="KW-0378">Hydrolase</keyword>
<dbReference type="SUPFAM" id="SSF52151">
    <property type="entry name" value="FabD/lysophospholipase-like"/>
    <property type="match status" value="1"/>
</dbReference>
<feature type="active site" description="Proton acceptor" evidence="2">
    <location>
        <position position="202"/>
    </location>
</feature>
<gene>
    <name evidence="4" type="ORF">RNA01_19020</name>
</gene>
<keyword evidence="1 2" id="KW-0443">Lipid metabolism</keyword>